<proteinExistence type="predicted"/>
<reference evidence="2 3" key="1">
    <citation type="submission" date="2017-03" db="EMBL/GenBank/DDBJ databases">
        <title>Sulfur activation and transportation mechanism of thermophilic Archaea Acidianus manzaensis YN-25.</title>
        <authorList>
            <person name="Ma Y."/>
            <person name="Yang Y."/>
            <person name="Xia J."/>
        </authorList>
    </citation>
    <scope>NUCLEOTIDE SEQUENCE [LARGE SCALE GENOMIC DNA]</scope>
    <source>
        <strain evidence="2 3">YN-25</strain>
    </source>
</reference>
<name>A0A1W6K2M4_9CREN</name>
<keyword evidence="1" id="KW-0812">Transmembrane</keyword>
<keyword evidence="1" id="KW-1133">Transmembrane helix</keyword>
<evidence type="ECO:0000256" key="1">
    <source>
        <dbReference type="SAM" id="Phobius"/>
    </source>
</evidence>
<dbReference type="EMBL" id="CP020477">
    <property type="protein sequence ID" value="ARM76745.1"/>
    <property type="molecule type" value="Genomic_DNA"/>
</dbReference>
<gene>
    <name evidence="2" type="ORF">B6F84_12460</name>
</gene>
<keyword evidence="1" id="KW-0472">Membrane</keyword>
<dbReference type="STRING" id="282676.B6F84_12460"/>
<keyword evidence="3" id="KW-1185">Reference proteome</keyword>
<feature type="transmembrane region" description="Helical" evidence="1">
    <location>
        <begin position="7"/>
        <end position="24"/>
    </location>
</feature>
<evidence type="ECO:0000313" key="3">
    <source>
        <dbReference type="Proteomes" id="UP000193404"/>
    </source>
</evidence>
<accession>A0A1W6K2M4</accession>
<protein>
    <recommendedName>
        <fullName evidence="4">CARDB domain-containing protein</fullName>
    </recommendedName>
</protein>
<evidence type="ECO:0000313" key="2">
    <source>
        <dbReference type="EMBL" id="ARM76745.1"/>
    </source>
</evidence>
<evidence type="ECO:0008006" key="4">
    <source>
        <dbReference type="Google" id="ProtNLM"/>
    </source>
</evidence>
<dbReference type="KEGG" id="aman:B6F84_12460"/>
<sequence>MNKDVKIFVVIVIMLLLISIIGTYEASKVIVKPGNINPPYAKVTNAWIVNGKVIIQVKVVNNGYNLSLTGGYVEILNTGQKENVTPSNYLFNVSFPLSYVLASISQITVDGVLKGNIDGSTVYITFSSPASIMIVNSIKLLNFSYSNYTLYLYLKVFSPLNISLHEIQDISLVNYNLSRFVATVSLIPLNYSLSPGVHYLNLTFNLRNYTSNIYFSSLSKGYTYYLEGYVLSTIYYSPPQNYTFIIRCIETFS</sequence>
<dbReference type="AlphaFoldDB" id="A0A1W6K2M4"/>
<organism evidence="2 3">
    <name type="scientific">Acidianus manzaensis</name>
    <dbReference type="NCBI Taxonomy" id="282676"/>
    <lineage>
        <taxon>Archaea</taxon>
        <taxon>Thermoproteota</taxon>
        <taxon>Thermoprotei</taxon>
        <taxon>Sulfolobales</taxon>
        <taxon>Sulfolobaceae</taxon>
        <taxon>Acidianus</taxon>
    </lineage>
</organism>
<dbReference type="Proteomes" id="UP000193404">
    <property type="component" value="Chromosome"/>
</dbReference>